<proteinExistence type="predicted"/>
<evidence type="ECO:0000313" key="2">
    <source>
        <dbReference type="Proteomes" id="UP000807306"/>
    </source>
</evidence>
<evidence type="ECO:0000313" key="1">
    <source>
        <dbReference type="EMBL" id="KAF9529638.1"/>
    </source>
</evidence>
<name>A0A9P6JR82_9AGAR</name>
<dbReference type="Proteomes" id="UP000807306">
    <property type="component" value="Unassembled WGS sequence"/>
</dbReference>
<dbReference type="AlphaFoldDB" id="A0A9P6JR82"/>
<accession>A0A9P6JR82</accession>
<sequence length="187" mass="21237">MSGVRFLVNFYTTCRPSCNGNQMDQAWLFFESDSSRCPYYPQRIYAVRNSYSVEQLQGHQSVRLFRTSPSIPSFSPTMPSSIRPSGLLPICSVAAFLSKSTRPTKSFMTMTRLNSASTLQRNPSHSFSRPTPLVMGLKTTRLRLPQLLTPSRLPVRILTLAGLDKPLCHAKRKRRTIRSNLWTQHGQ</sequence>
<gene>
    <name evidence="1" type="ORF">CPB83DRAFT_261077</name>
</gene>
<organism evidence="1 2">
    <name type="scientific">Crepidotus variabilis</name>
    <dbReference type="NCBI Taxonomy" id="179855"/>
    <lineage>
        <taxon>Eukaryota</taxon>
        <taxon>Fungi</taxon>
        <taxon>Dikarya</taxon>
        <taxon>Basidiomycota</taxon>
        <taxon>Agaricomycotina</taxon>
        <taxon>Agaricomycetes</taxon>
        <taxon>Agaricomycetidae</taxon>
        <taxon>Agaricales</taxon>
        <taxon>Agaricineae</taxon>
        <taxon>Crepidotaceae</taxon>
        <taxon>Crepidotus</taxon>
    </lineage>
</organism>
<protein>
    <submittedName>
        <fullName evidence="1">Uncharacterized protein</fullName>
    </submittedName>
</protein>
<keyword evidence="2" id="KW-1185">Reference proteome</keyword>
<comment type="caution">
    <text evidence="1">The sequence shown here is derived from an EMBL/GenBank/DDBJ whole genome shotgun (WGS) entry which is preliminary data.</text>
</comment>
<reference evidence="1" key="1">
    <citation type="submission" date="2020-11" db="EMBL/GenBank/DDBJ databases">
        <authorList>
            <consortium name="DOE Joint Genome Institute"/>
            <person name="Ahrendt S."/>
            <person name="Riley R."/>
            <person name="Andreopoulos W."/>
            <person name="Labutti K."/>
            <person name="Pangilinan J."/>
            <person name="Ruiz-Duenas F.J."/>
            <person name="Barrasa J.M."/>
            <person name="Sanchez-Garcia M."/>
            <person name="Camarero S."/>
            <person name="Miyauchi S."/>
            <person name="Serrano A."/>
            <person name="Linde D."/>
            <person name="Babiker R."/>
            <person name="Drula E."/>
            <person name="Ayuso-Fernandez I."/>
            <person name="Pacheco R."/>
            <person name="Padilla G."/>
            <person name="Ferreira P."/>
            <person name="Barriuso J."/>
            <person name="Kellner H."/>
            <person name="Castanera R."/>
            <person name="Alfaro M."/>
            <person name="Ramirez L."/>
            <person name="Pisabarro A.G."/>
            <person name="Kuo A."/>
            <person name="Tritt A."/>
            <person name="Lipzen A."/>
            <person name="He G."/>
            <person name="Yan M."/>
            <person name="Ng V."/>
            <person name="Cullen D."/>
            <person name="Martin F."/>
            <person name="Rosso M.-N."/>
            <person name="Henrissat B."/>
            <person name="Hibbett D."/>
            <person name="Martinez A.T."/>
            <person name="Grigoriev I.V."/>
        </authorList>
    </citation>
    <scope>NUCLEOTIDE SEQUENCE</scope>
    <source>
        <strain evidence="1">CBS 506.95</strain>
    </source>
</reference>
<dbReference type="EMBL" id="MU157845">
    <property type="protein sequence ID" value="KAF9529638.1"/>
    <property type="molecule type" value="Genomic_DNA"/>
</dbReference>